<accession>A0ABV1F3T8</accession>
<protein>
    <recommendedName>
        <fullName evidence="2 12">Coproheme decarboxylase</fullName>
        <ecNumber evidence="11 12">1.3.98.5</ecNumber>
    </recommendedName>
    <alternativeName>
        <fullName evidence="8 12">Coproheme III oxidative decarboxylase</fullName>
    </alternativeName>
    <alternativeName>
        <fullName evidence="9 12">Hydrogen peroxide-dependent heme synthase</fullName>
    </alternativeName>
</protein>
<dbReference type="InterPro" id="IPR011008">
    <property type="entry name" value="Dimeric_a/b-barrel"/>
</dbReference>
<name>A0ABV1F3T8_9BACI</name>
<comment type="catalytic activity">
    <reaction evidence="12">
        <text>harderoheme III + H2O2 + H(+) = heme b + CO2 + 2 H2O</text>
        <dbReference type="Rhea" id="RHEA:57944"/>
        <dbReference type="ChEBI" id="CHEBI:15377"/>
        <dbReference type="ChEBI" id="CHEBI:15378"/>
        <dbReference type="ChEBI" id="CHEBI:16240"/>
        <dbReference type="ChEBI" id="CHEBI:16526"/>
        <dbReference type="ChEBI" id="CHEBI:60344"/>
        <dbReference type="ChEBI" id="CHEBI:142463"/>
    </reaction>
</comment>
<dbReference type="GO" id="GO:0016491">
    <property type="term" value="F:oxidoreductase activity"/>
    <property type="evidence" value="ECO:0007669"/>
    <property type="project" value="UniProtKB-KW"/>
</dbReference>
<dbReference type="Gene3D" id="3.30.70.1030">
    <property type="entry name" value="Apc35880, domain 1"/>
    <property type="match status" value="2"/>
</dbReference>
<evidence type="ECO:0000256" key="2">
    <source>
        <dbReference type="ARBA" id="ARBA00014413"/>
    </source>
</evidence>
<keyword evidence="3 12" id="KW-0349">Heme</keyword>
<evidence type="ECO:0000256" key="3">
    <source>
        <dbReference type="ARBA" id="ARBA00022617"/>
    </source>
</evidence>
<dbReference type="InterPro" id="IPR031332">
    <property type="entry name" value="CHDC"/>
</dbReference>
<comment type="catalytic activity">
    <reaction evidence="10">
        <text>Fe-coproporphyrin III + 2 H2O2 + 2 H(+) = heme b + 2 CO2 + 4 H2O</text>
        <dbReference type="Rhea" id="RHEA:56516"/>
        <dbReference type="ChEBI" id="CHEBI:15377"/>
        <dbReference type="ChEBI" id="CHEBI:15378"/>
        <dbReference type="ChEBI" id="CHEBI:16240"/>
        <dbReference type="ChEBI" id="CHEBI:16526"/>
        <dbReference type="ChEBI" id="CHEBI:60344"/>
        <dbReference type="ChEBI" id="CHEBI:68438"/>
        <dbReference type="EC" id="1.3.98.5"/>
    </reaction>
    <physiologicalReaction direction="left-to-right" evidence="10">
        <dbReference type="Rhea" id="RHEA:56517"/>
    </physiologicalReaction>
</comment>
<keyword evidence="4 12" id="KW-0479">Metal-binding</keyword>
<feature type="binding site" evidence="12">
    <location>
        <begin position="145"/>
        <end position="149"/>
    </location>
    <ligand>
        <name>Fe-coproporphyrin III</name>
        <dbReference type="ChEBI" id="CHEBI:68438"/>
    </ligand>
</feature>
<feature type="binding site" description="axial binding residue" evidence="12">
    <location>
        <position position="172"/>
    </location>
    <ligand>
        <name>Fe-coproporphyrin III</name>
        <dbReference type="ChEBI" id="CHEBI:68438"/>
    </ligand>
    <ligandPart>
        <name>Fe</name>
        <dbReference type="ChEBI" id="CHEBI:18248"/>
    </ligandPart>
</feature>
<evidence type="ECO:0000256" key="10">
    <source>
        <dbReference type="ARBA" id="ARBA00049896"/>
    </source>
</evidence>
<dbReference type="PANTHER" id="PTHR36843">
    <property type="entry name" value="HEME-DEPENDENT PEROXIDASE YWFI-RELATED"/>
    <property type="match status" value="1"/>
</dbReference>
<gene>
    <name evidence="13" type="primary">hemQ</name>
    <name evidence="12" type="synonym">chdC</name>
    <name evidence="13" type="ORF">WMO63_20495</name>
</gene>
<keyword evidence="6 12" id="KW-0408">Iron</keyword>
<comment type="catalytic activity">
    <reaction evidence="12">
        <text>Fe-coproporphyrin III + H2O2 + H(+) = harderoheme III + CO2 + 2 H2O</text>
        <dbReference type="Rhea" id="RHEA:57940"/>
        <dbReference type="ChEBI" id="CHEBI:15377"/>
        <dbReference type="ChEBI" id="CHEBI:15378"/>
        <dbReference type="ChEBI" id="CHEBI:16240"/>
        <dbReference type="ChEBI" id="CHEBI:16526"/>
        <dbReference type="ChEBI" id="CHEBI:68438"/>
        <dbReference type="ChEBI" id="CHEBI:142463"/>
    </reaction>
</comment>
<comment type="caution">
    <text evidence="13">The sequence shown here is derived from an EMBL/GenBank/DDBJ whole genome shotgun (WGS) entry which is preliminary data.</text>
</comment>
<comment type="function">
    <text evidence="12">Involved in coproporphyrin-dependent heme b biosynthesis. Catalyzes the decarboxylation of Fe-coproporphyrin III (coproheme) to heme b (protoheme IX), the last step of the pathway. The reaction occurs in a stepwise manner with a three-propionate intermediate.</text>
</comment>
<evidence type="ECO:0000256" key="7">
    <source>
        <dbReference type="ARBA" id="ARBA00023133"/>
    </source>
</evidence>
<keyword evidence="5 12" id="KW-0560">Oxidoreductase</keyword>
<feature type="binding site" evidence="12">
    <location>
        <position position="131"/>
    </location>
    <ligand>
        <name>Fe-coproporphyrin III</name>
        <dbReference type="ChEBI" id="CHEBI:68438"/>
    </ligand>
</feature>
<comment type="cofactor">
    <cofactor evidence="12">
        <name>Fe-coproporphyrin III</name>
        <dbReference type="ChEBI" id="CHEBI:68438"/>
    </cofactor>
    <text evidence="12">Fe-coproporphyrin III acts as both substrate and redox cofactor.</text>
</comment>
<evidence type="ECO:0000256" key="8">
    <source>
        <dbReference type="ARBA" id="ARBA00029882"/>
    </source>
</evidence>
<evidence type="ECO:0000256" key="12">
    <source>
        <dbReference type="HAMAP-Rule" id="MF_01442"/>
    </source>
</evidence>
<dbReference type="Proteomes" id="UP001465426">
    <property type="component" value="Unassembled WGS sequence"/>
</dbReference>
<proteinExistence type="inferred from homology"/>
<evidence type="ECO:0000313" key="13">
    <source>
        <dbReference type="EMBL" id="MEQ2468044.1"/>
    </source>
</evidence>
<evidence type="ECO:0000256" key="4">
    <source>
        <dbReference type="ARBA" id="ARBA00022723"/>
    </source>
</evidence>
<dbReference type="EC" id="1.3.98.5" evidence="11 12"/>
<keyword evidence="14" id="KW-1185">Reference proteome</keyword>
<dbReference type="HAMAP" id="MF_01442">
    <property type="entry name" value="Coproheme_decarbox_1"/>
    <property type="match status" value="1"/>
</dbReference>
<dbReference type="NCBIfam" id="NF008913">
    <property type="entry name" value="PRK12276.1"/>
    <property type="match status" value="1"/>
</dbReference>
<comment type="similarity">
    <text evidence="1 12">Belongs to the ChdC family. Type 1 subfamily.</text>
</comment>
<dbReference type="RefSeq" id="WP_031540155.1">
    <property type="nucleotide sequence ID" value="NZ_JBBMFN010000074.1"/>
</dbReference>
<feature type="binding site" evidence="12">
    <location>
        <position position="185"/>
    </location>
    <ligand>
        <name>Fe-coproporphyrin III</name>
        <dbReference type="ChEBI" id="CHEBI:68438"/>
    </ligand>
</feature>
<dbReference type="Pfam" id="PF06778">
    <property type="entry name" value="Chlor_dismutase"/>
    <property type="match status" value="1"/>
</dbReference>
<evidence type="ECO:0000256" key="9">
    <source>
        <dbReference type="ARBA" id="ARBA00030236"/>
    </source>
</evidence>
<evidence type="ECO:0000256" key="1">
    <source>
        <dbReference type="ARBA" id="ARBA00009276"/>
    </source>
</evidence>
<keyword evidence="7 12" id="KW-0350">Heme biosynthesis</keyword>
<evidence type="ECO:0000256" key="11">
    <source>
        <dbReference type="ARBA" id="ARBA00050019"/>
    </source>
</evidence>
<evidence type="ECO:0000313" key="14">
    <source>
        <dbReference type="Proteomes" id="UP001465426"/>
    </source>
</evidence>
<comment type="pathway">
    <text evidence="12">Porphyrin-containing compound metabolism; protoheme biosynthesis.</text>
</comment>
<dbReference type="SUPFAM" id="SSF54909">
    <property type="entry name" value="Dimeric alpha+beta barrel"/>
    <property type="match status" value="1"/>
</dbReference>
<dbReference type="PANTHER" id="PTHR36843:SF1">
    <property type="entry name" value="COPROHEME DECARBOXYLASE"/>
    <property type="match status" value="1"/>
</dbReference>
<evidence type="ECO:0000256" key="6">
    <source>
        <dbReference type="ARBA" id="ARBA00023004"/>
    </source>
</evidence>
<organism evidence="13 14">
    <name type="scientific">Niallia hominis</name>
    <dbReference type="NCBI Taxonomy" id="3133173"/>
    <lineage>
        <taxon>Bacteria</taxon>
        <taxon>Bacillati</taxon>
        <taxon>Bacillota</taxon>
        <taxon>Bacilli</taxon>
        <taxon>Bacillales</taxon>
        <taxon>Bacillaceae</taxon>
        <taxon>Niallia</taxon>
    </lineage>
</organism>
<evidence type="ECO:0000256" key="5">
    <source>
        <dbReference type="ARBA" id="ARBA00023002"/>
    </source>
</evidence>
<feature type="binding site" evidence="12">
    <location>
        <position position="223"/>
    </location>
    <ligand>
        <name>Fe-coproporphyrin III</name>
        <dbReference type="ChEBI" id="CHEBI:68438"/>
    </ligand>
</feature>
<dbReference type="EMBL" id="JBBMFN010000074">
    <property type="protein sequence ID" value="MEQ2468044.1"/>
    <property type="molecule type" value="Genomic_DNA"/>
</dbReference>
<reference evidence="13 14" key="1">
    <citation type="submission" date="2024-03" db="EMBL/GenBank/DDBJ databases">
        <title>Human intestinal bacterial collection.</title>
        <authorList>
            <person name="Pauvert C."/>
            <person name="Hitch T.C.A."/>
            <person name="Clavel T."/>
        </authorList>
    </citation>
    <scope>NUCLEOTIDE SEQUENCE [LARGE SCALE GENOMIC DNA]</scope>
    <source>
        <strain evidence="13 14">CLA-SR-H024</strain>
    </source>
</reference>
<dbReference type="InterPro" id="IPR010644">
    <property type="entry name" value="ChdC/CLD"/>
</dbReference>
<feature type="active site" evidence="12">
    <location>
        <position position="145"/>
    </location>
</feature>
<sequence>MSEAAKTLDGWYCLHDFRTVDWTTWKMLPDEERQAAINEFQGLLEKWNVVQENTSGSHALYTIVGQKADFMMMILRPTMEELQQLETEFNKTKLAEFTIPAHSYVSVVELSNYLPSDSDKDPYENPYVKARLYPILPTSNYVCFYPMDKRRQGEDNWYMLPMENRKDLMRSHGMIGRQYAGKVKQIITGSVGFDDYEWGVTLFSDDVLQFKKLVYEMRFDEVSARYGEFGSFFVGTILKQEAITDYLHVNE</sequence>